<dbReference type="OrthoDB" id="5287258at2"/>
<dbReference type="InterPro" id="IPR022694">
    <property type="entry name" value="3-OHacyl-CoA_DH"/>
</dbReference>
<feature type="site" description="Important for catalytic activity" evidence="2">
    <location>
        <position position="141"/>
    </location>
</feature>
<dbReference type="EMBL" id="RBZV01000001">
    <property type="protein sequence ID" value="RKP52454.1"/>
    <property type="molecule type" value="Genomic_DNA"/>
</dbReference>
<dbReference type="InterPro" id="IPR036291">
    <property type="entry name" value="NAD(P)-bd_dom_sf"/>
</dbReference>
<evidence type="ECO:0000313" key="6">
    <source>
        <dbReference type="EMBL" id="RKP52454.1"/>
    </source>
</evidence>
<dbReference type="GO" id="GO:0006631">
    <property type="term" value="P:fatty acid metabolic process"/>
    <property type="evidence" value="ECO:0007669"/>
    <property type="project" value="InterPro"/>
</dbReference>
<dbReference type="SUPFAM" id="SSF48179">
    <property type="entry name" value="6-phosphogluconate dehydrogenase C-terminal domain-like"/>
    <property type="match status" value="1"/>
</dbReference>
<dbReference type="InterPro" id="IPR008927">
    <property type="entry name" value="6-PGluconate_DH-like_C_sf"/>
</dbReference>
<comment type="caution">
    <text evidence="6">The sequence shown here is derived from an EMBL/GenBank/DDBJ whole genome shotgun (WGS) entry which is preliminary data.</text>
</comment>
<evidence type="ECO:0000256" key="2">
    <source>
        <dbReference type="PIRSR" id="PIRSR000105-1"/>
    </source>
</evidence>
<dbReference type="AlphaFoldDB" id="A0A494XWH4"/>
<evidence type="ECO:0000256" key="1">
    <source>
        <dbReference type="ARBA" id="ARBA00023002"/>
    </source>
</evidence>
<feature type="binding site" evidence="3">
    <location>
        <begin position="10"/>
        <end position="15"/>
    </location>
    <ligand>
        <name>NAD(+)</name>
        <dbReference type="ChEBI" id="CHEBI:57540"/>
    </ligand>
</feature>
<evidence type="ECO:0000256" key="3">
    <source>
        <dbReference type="PIRSR" id="PIRSR000105-2"/>
    </source>
</evidence>
<name>A0A494XWH4_9BURK</name>
<evidence type="ECO:0000313" key="7">
    <source>
        <dbReference type="Proteomes" id="UP000280434"/>
    </source>
</evidence>
<feature type="binding site" evidence="3">
    <location>
        <position position="33"/>
    </location>
    <ligand>
        <name>NAD(+)</name>
        <dbReference type="ChEBI" id="CHEBI:57540"/>
    </ligand>
</feature>
<dbReference type="Pfam" id="PF02737">
    <property type="entry name" value="3HCDH_N"/>
    <property type="match status" value="1"/>
</dbReference>
<evidence type="ECO:0000259" key="5">
    <source>
        <dbReference type="Pfam" id="PF02737"/>
    </source>
</evidence>
<dbReference type="InterPro" id="IPR006176">
    <property type="entry name" value="3-OHacyl-CoA_DH_NAD-bd"/>
</dbReference>
<dbReference type="InterPro" id="IPR006108">
    <property type="entry name" value="3HC_DH_C"/>
</dbReference>
<dbReference type="PANTHER" id="PTHR48075">
    <property type="entry name" value="3-HYDROXYACYL-COA DEHYDROGENASE FAMILY PROTEIN"/>
    <property type="match status" value="1"/>
</dbReference>
<feature type="binding site" evidence="3">
    <location>
        <position position="275"/>
    </location>
    <ligand>
        <name>NAD(+)</name>
        <dbReference type="ChEBI" id="CHEBI:57540"/>
    </ligand>
</feature>
<feature type="binding site" evidence="3">
    <location>
        <position position="98"/>
    </location>
    <ligand>
        <name>NAD(+)</name>
        <dbReference type="ChEBI" id="CHEBI:57540"/>
    </ligand>
</feature>
<dbReference type="GO" id="GO:0070403">
    <property type="term" value="F:NAD+ binding"/>
    <property type="evidence" value="ECO:0007669"/>
    <property type="project" value="InterPro"/>
</dbReference>
<proteinExistence type="predicted"/>
<gene>
    <name evidence="6" type="ORF">D7S89_02735</name>
</gene>
<reference evidence="6 7" key="1">
    <citation type="submission" date="2018-10" db="EMBL/GenBank/DDBJ databases">
        <title>Paraburkholderia sp. 7MK8-2, isolated from soil.</title>
        <authorList>
            <person name="Gao Z.-H."/>
            <person name="Qiu L.-H."/>
        </authorList>
    </citation>
    <scope>NUCLEOTIDE SEQUENCE [LARGE SCALE GENOMIC DNA]</scope>
    <source>
        <strain evidence="6 7">7MK8-2</strain>
    </source>
</reference>
<dbReference type="InterPro" id="IPR013328">
    <property type="entry name" value="6PGD_dom2"/>
</dbReference>
<dbReference type="PANTHER" id="PTHR48075:SF5">
    <property type="entry name" value="3-HYDROXYBUTYRYL-COA DEHYDROGENASE"/>
    <property type="match status" value="1"/>
</dbReference>
<feature type="domain" description="3-hydroxyacyl-CoA dehydrogenase NAD binding" evidence="5">
    <location>
        <begin position="5"/>
        <end position="184"/>
    </location>
</feature>
<sequence length="287" mass="31093">MRFEKVGVIGAGVIGQGVAQALAQTGHDVVLVDTAKATLDSARKAIADGLRLSAFSDPAIRRADHQEILSRIHGTTDYGDLAGTHFVVENTTENWEVKQGVYRLLDEVCDPACVFAVNTSAIGIARLAGVAARHPHIIGMHFMNPVSLKRHVEVIVSDVTTQFAVDAANDLLAQLGKRAIVVRDRPGFVSNRVMMLMINEAIAALEDETACAADVDAIFVHCFAHKMGPLATADLIGLDTIMNTLDVLRDSYDDSKFEPRPLLRDMVRAKRLGRKSGAGFFDYGKGR</sequence>
<evidence type="ECO:0000259" key="4">
    <source>
        <dbReference type="Pfam" id="PF00725"/>
    </source>
</evidence>
<keyword evidence="1" id="KW-0560">Oxidoreductase</keyword>
<keyword evidence="7" id="KW-1185">Reference proteome</keyword>
<dbReference type="Pfam" id="PF00725">
    <property type="entry name" value="3HCDH"/>
    <property type="match status" value="1"/>
</dbReference>
<dbReference type="SUPFAM" id="SSF51735">
    <property type="entry name" value="NAD(P)-binding Rossmann-fold domains"/>
    <property type="match status" value="1"/>
</dbReference>
<accession>A0A494XWH4</accession>
<feature type="binding site" evidence="3">
    <location>
        <position position="93"/>
    </location>
    <ligand>
        <name>NAD(+)</name>
        <dbReference type="ChEBI" id="CHEBI:57540"/>
    </ligand>
</feature>
<organism evidence="6 7">
    <name type="scientific">Trinickia fusca</name>
    <dbReference type="NCBI Taxonomy" id="2419777"/>
    <lineage>
        <taxon>Bacteria</taxon>
        <taxon>Pseudomonadati</taxon>
        <taxon>Pseudomonadota</taxon>
        <taxon>Betaproteobacteria</taxon>
        <taxon>Burkholderiales</taxon>
        <taxon>Burkholderiaceae</taxon>
        <taxon>Trinickia</taxon>
    </lineage>
</organism>
<keyword evidence="3" id="KW-0520">NAD</keyword>
<dbReference type="Proteomes" id="UP000280434">
    <property type="component" value="Unassembled WGS sequence"/>
</dbReference>
<dbReference type="PIRSF" id="PIRSF000105">
    <property type="entry name" value="HCDH"/>
    <property type="match status" value="1"/>
</dbReference>
<dbReference type="GO" id="GO:0016616">
    <property type="term" value="F:oxidoreductase activity, acting on the CH-OH group of donors, NAD or NADP as acceptor"/>
    <property type="evidence" value="ECO:0007669"/>
    <property type="project" value="InterPro"/>
</dbReference>
<protein>
    <submittedName>
        <fullName evidence="6">3-hydroxybutyryl-CoA dehydrogenase</fullName>
    </submittedName>
</protein>
<feature type="domain" description="3-hydroxyacyl-CoA dehydrogenase C-terminal" evidence="4">
    <location>
        <begin position="187"/>
        <end position="283"/>
    </location>
</feature>
<dbReference type="Gene3D" id="1.10.1040.10">
    <property type="entry name" value="N-(1-d-carboxylethyl)-l-norvaline Dehydrogenase, domain 2"/>
    <property type="match status" value="1"/>
</dbReference>
<feature type="binding site" evidence="3">
    <location>
        <position position="144"/>
    </location>
    <ligand>
        <name>NAD(+)</name>
        <dbReference type="ChEBI" id="CHEBI:57540"/>
    </ligand>
</feature>
<feature type="binding site" evidence="3">
    <location>
        <position position="120"/>
    </location>
    <ligand>
        <name>NAD(+)</name>
        <dbReference type="ChEBI" id="CHEBI:57540"/>
    </ligand>
</feature>
<dbReference type="Gene3D" id="3.40.50.720">
    <property type="entry name" value="NAD(P)-binding Rossmann-like Domain"/>
    <property type="match status" value="1"/>
</dbReference>